<proteinExistence type="predicted"/>
<evidence type="ECO:0000313" key="2">
    <source>
        <dbReference type="Proteomes" id="UP000472372"/>
    </source>
</evidence>
<reference evidence="1" key="1">
    <citation type="submission" date="2021-02" db="EMBL/GenBank/DDBJ databases">
        <authorList>
            <person name="Syme A R."/>
            <person name="Syme A R."/>
            <person name="Moolhuijzen P."/>
        </authorList>
    </citation>
    <scope>NUCLEOTIDE SEQUENCE</scope>
    <source>
        <strain evidence="1">W1-1</strain>
    </source>
</reference>
<gene>
    <name evidence="1" type="ORF">PTTW11_02705</name>
</gene>
<name>A0A6S6VW06_9PLEO</name>
<organism evidence="1 2">
    <name type="scientific">Pyrenophora teres f. teres</name>
    <dbReference type="NCBI Taxonomy" id="97479"/>
    <lineage>
        <taxon>Eukaryota</taxon>
        <taxon>Fungi</taxon>
        <taxon>Dikarya</taxon>
        <taxon>Ascomycota</taxon>
        <taxon>Pezizomycotina</taxon>
        <taxon>Dothideomycetes</taxon>
        <taxon>Pleosporomycetidae</taxon>
        <taxon>Pleosporales</taxon>
        <taxon>Pleosporineae</taxon>
        <taxon>Pleosporaceae</taxon>
        <taxon>Pyrenophora</taxon>
    </lineage>
</organism>
<dbReference type="Proteomes" id="UP000472372">
    <property type="component" value="Chromosome 2"/>
</dbReference>
<accession>A0A6S6VW06</accession>
<dbReference type="AlphaFoldDB" id="A0A6S6VW06"/>
<sequence>MRFTTITLATLLTSASAGIVPAIKRDPINKRSEATFDPKGNIKLTFSSETVKIGSLNTESIISAIYPICHESGQCETNEIDLKGMIFSPSGADAIKVTLGPSGAYPTWIRNGLVDALGAAARTLAKCEKGTYIDRCSGTTAMAYCPMRKIQYTNCEVPKYWGINYQSPKNPDGAPPNLSVDVSMEKEGDGGLCEDVMSGLGAVAGAVHGVGGGVFTLLSFACESK</sequence>
<protein>
    <submittedName>
        <fullName evidence="1">Uncharacterized protein</fullName>
    </submittedName>
</protein>
<dbReference type="EMBL" id="HG992978">
    <property type="protein sequence ID" value="CAE7014797.1"/>
    <property type="molecule type" value="Genomic_DNA"/>
</dbReference>
<evidence type="ECO:0000313" key="1">
    <source>
        <dbReference type="EMBL" id="CAE7014797.1"/>
    </source>
</evidence>